<accession>A0ABV9S952</accession>
<dbReference type="Proteomes" id="UP001595859">
    <property type="component" value="Unassembled WGS sequence"/>
</dbReference>
<evidence type="ECO:0000259" key="1">
    <source>
        <dbReference type="Pfam" id="PF13661"/>
    </source>
</evidence>
<keyword evidence="3" id="KW-1185">Reference proteome</keyword>
<dbReference type="InterPro" id="IPR039558">
    <property type="entry name" value="TPA1/OFD1_N"/>
</dbReference>
<reference evidence="3" key="1">
    <citation type="journal article" date="2019" name="Int. J. Syst. Evol. Microbiol.">
        <title>The Global Catalogue of Microorganisms (GCM) 10K type strain sequencing project: providing services to taxonomists for standard genome sequencing and annotation.</title>
        <authorList>
            <consortium name="The Broad Institute Genomics Platform"/>
            <consortium name="The Broad Institute Genome Sequencing Center for Infectious Disease"/>
            <person name="Wu L."/>
            <person name="Ma J."/>
        </authorList>
    </citation>
    <scope>NUCLEOTIDE SEQUENCE [LARGE SCALE GENOMIC DNA]</scope>
    <source>
        <strain evidence="3">ZS-22-S1</strain>
    </source>
</reference>
<dbReference type="RefSeq" id="WP_378058043.1">
    <property type="nucleotide sequence ID" value="NZ_JBHSIS010000009.1"/>
</dbReference>
<dbReference type="Gene3D" id="2.60.120.620">
    <property type="entry name" value="q2cbj1_9rhob like domain"/>
    <property type="match status" value="1"/>
</dbReference>
<sequence length="205" mass="22404">MLATLHDQLPAVVRAATMTTTPWAYAYLPETLPAGVAPGLARTFDRFALTRCEQTDQDKCYRFGTAALDEGDVALPTEVWQSFVDALSGAAYRDAMSELTGVPLAGTRRTLSVWEYDTGDWLAPHVDKEDKLVTQIFYLTESWRDGDAGRLLVLATADPSSAVAALPPRLGASAILVRSDSSWHAVEKPAVSGTKRRSLTVTFWR</sequence>
<evidence type="ECO:0000313" key="3">
    <source>
        <dbReference type="Proteomes" id="UP001595859"/>
    </source>
</evidence>
<proteinExistence type="predicted"/>
<gene>
    <name evidence="2" type="ORF">ACFPCV_21470</name>
</gene>
<comment type="caution">
    <text evidence="2">The sequence shown here is derived from an EMBL/GenBank/DDBJ whole genome shotgun (WGS) entry which is preliminary data.</text>
</comment>
<name>A0ABV9S952_9PSEU</name>
<evidence type="ECO:0000313" key="2">
    <source>
        <dbReference type="EMBL" id="MFC4856081.1"/>
    </source>
</evidence>
<protein>
    <submittedName>
        <fullName evidence="2">2OG-Fe(II) oxygenase family protein</fullName>
    </submittedName>
</protein>
<organism evidence="2 3">
    <name type="scientific">Actinophytocola glycyrrhizae</name>
    <dbReference type="NCBI Taxonomy" id="2044873"/>
    <lineage>
        <taxon>Bacteria</taxon>
        <taxon>Bacillati</taxon>
        <taxon>Actinomycetota</taxon>
        <taxon>Actinomycetes</taxon>
        <taxon>Pseudonocardiales</taxon>
        <taxon>Pseudonocardiaceae</taxon>
    </lineage>
</organism>
<feature type="domain" description="Prolyl 3,4-dihydroxylase TPA1/OFD1 N-terminal" evidence="1">
    <location>
        <begin position="112"/>
        <end position="204"/>
    </location>
</feature>
<dbReference type="Pfam" id="PF13661">
    <property type="entry name" value="2OG-FeII_Oxy_4"/>
    <property type="match status" value="1"/>
</dbReference>
<dbReference type="EMBL" id="JBHSIS010000009">
    <property type="protein sequence ID" value="MFC4856081.1"/>
    <property type="molecule type" value="Genomic_DNA"/>
</dbReference>